<evidence type="ECO:0000313" key="1">
    <source>
        <dbReference type="EMBL" id="AAX24450.2"/>
    </source>
</evidence>
<dbReference type="EMBL" id="AY808561">
    <property type="protein sequence ID" value="AAX24450.2"/>
    <property type="molecule type" value="mRNA"/>
</dbReference>
<sequence>MDDIRYQMNLYELDIQNTTSGNYYVQKQSTTDTTASYAHQVKTDDFSKYLENGFAKFVGITSRQTCLLNDHFNLVSSPNVNNSDPVTNKMCDSNKDNNLSKSILEHVKQIQKSTNNSNNEDIKTNFDYLYSDVAWTKDEFSSKYCTNSSQALSGDFINGTKINNTPYSVGHELICSKECQLSNYQHDQHFNSTPVQLCSPT</sequence>
<accession>Q5C7C4</accession>
<feature type="non-terminal residue" evidence="1">
    <location>
        <position position="201"/>
    </location>
</feature>
<protein>
    <submittedName>
        <fullName evidence="1">SJCHGC01588 protein</fullName>
    </submittedName>
</protein>
<reference evidence="1" key="1">
    <citation type="journal article" date="2006" name="PLoS Pathog.">
        <title>New perspectives on host-parasite interplay by comparative transcriptomic and proteomic analyses of Schistosoma japonicum.</title>
        <authorList>
            <person name="Liu F."/>
            <person name="Lu J."/>
            <person name="Hu W."/>
            <person name="Wang S.Y."/>
            <person name="Cui S.J."/>
            <person name="Chi M."/>
            <person name="Yan Q."/>
            <person name="Wang X.R."/>
            <person name="Song H.D."/>
            <person name="Xu X.N."/>
            <person name="Wang J.J."/>
            <person name="Zhang X.L."/>
            <person name="Zhang X."/>
            <person name="Wang Z.Q."/>
            <person name="Xue C.L."/>
            <person name="Brindley P.J."/>
            <person name="McManus D.P."/>
            <person name="Yang P.Y."/>
            <person name="Feng Z."/>
            <person name="Chen Z."/>
            <person name="Han Z.G."/>
        </authorList>
    </citation>
    <scope>NUCLEOTIDE SEQUENCE</scope>
</reference>
<name>Q5C7C4_SCHJA</name>
<dbReference type="AlphaFoldDB" id="Q5C7C4"/>
<proteinExistence type="evidence at transcript level"/>
<organism evidence="1">
    <name type="scientific">Schistosoma japonicum</name>
    <name type="common">Blood fluke</name>
    <dbReference type="NCBI Taxonomy" id="6182"/>
    <lineage>
        <taxon>Eukaryota</taxon>
        <taxon>Metazoa</taxon>
        <taxon>Spiralia</taxon>
        <taxon>Lophotrochozoa</taxon>
        <taxon>Platyhelminthes</taxon>
        <taxon>Trematoda</taxon>
        <taxon>Digenea</taxon>
        <taxon>Strigeidida</taxon>
        <taxon>Schistosomatoidea</taxon>
        <taxon>Schistosomatidae</taxon>
        <taxon>Schistosoma</taxon>
    </lineage>
</organism>